<comment type="similarity">
    <text evidence="1 11">Belongs to the 1-acyl-sn-glycerol-3-phosphate acyltransferase family.</text>
</comment>
<dbReference type="AlphaFoldDB" id="A0A538TN15"/>
<proteinExistence type="inferred from homology"/>
<comment type="catalytic activity">
    <reaction evidence="8 10">
        <text>dCMP + ATP = dCDP + ADP</text>
        <dbReference type="Rhea" id="RHEA:25094"/>
        <dbReference type="ChEBI" id="CHEBI:30616"/>
        <dbReference type="ChEBI" id="CHEBI:57566"/>
        <dbReference type="ChEBI" id="CHEBI:58593"/>
        <dbReference type="ChEBI" id="CHEBI:456216"/>
        <dbReference type="EC" id="2.7.4.25"/>
    </reaction>
</comment>
<evidence type="ECO:0000313" key="14">
    <source>
        <dbReference type="Proteomes" id="UP000317691"/>
    </source>
</evidence>
<keyword evidence="3 10" id="KW-0808">Transferase</keyword>
<dbReference type="GO" id="GO:0036431">
    <property type="term" value="F:dCMP kinase activity"/>
    <property type="evidence" value="ECO:0007669"/>
    <property type="project" value="InterPro"/>
</dbReference>
<dbReference type="GO" id="GO:0006654">
    <property type="term" value="P:phosphatidic acid biosynthetic process"/>
    <property type="evidence" value="ECO:0007669"/>
    <property type="project" value="TreeGrafter"/>
</dbReference>
<dbReference type="InterPro" id="IPR011994">
    <property type="entry name" value="Cytidylate_kinase_dom"/>
</dbReference>
<evidence type="ECO:0000256" key="1">
    <source>
        <dbReference type="ARBA" id="ARBA00008655"/>
    </source>
</evidence>
<evidence type="ECO:0000256" key="2">
    <source>
        <dbReference type="ARBA" id="ARBA00009427"/>
    </source>
</evidence>
<dbReference type="GO" id="GO:0016020">
    <property type="term" value="C:membrane"/>
    <property type="evidence" value="ECO:0007669"/>
    <property type="project" value="InterPro"/>
</dbReference>
<evidence type="ECO:0000256" key="6">
    <source>
        <dbReference type="ARBA" id="ARBA00022840"/>
    </source>
</evidence>
<keyword evidence="4 10" id="KW-0547">Nucleotide-binding</keyword>
<dbReference type="InterPro" id="IPR004552">
    <property type="entry name" value="AGP_acyltrans"/>
</dbReference>
<dbReference type="GO" id="GO:0005524">
    <property type="term" value="F:ATP binding"/>
    <property type="evidence" value="ECO:0007669"/>
    <property type="project" value="UniProtKB-UniRule"/>
</dbReference>
<keyword evidence="10" id="KW-0963">Cytoplasm</keyword>
<dbReference type="EMBL" id="VBOZ01000015">
    <property type="protein sequence ID" value="TMQ65022.1"/>
    <property type="molecule type" value="Genomic_DNA"/>
</dbReference>
<comment type="caution">
    <text evidence="13">The sequence shown here is derived from an EMBL/GenBank/DDBJ whole genome shotgun (WGS) entry which is preliminary data.</text>
</comment>
<evidence type="ECO:0000256" key="9">
    <source>
        <dbReference type="ARBA" id="ARBA00048478"/>
    </source>
</evidence>
<organism evidence="13 14">
    <name type="scientific">Eiseniibacteriota bacterium</name>
    <dbReference type="NCBI Taxonomy" id="2212470"/>
    <lineage>
        <taxon>Bacteria</taxon>
        <taxon>Candidatus Eiseniibacteriota</taxon>
    </lineage>
</organism>
<evidence type="ECO:0000256" key="4">
    <source>
        <dbReference type="ARBA" id="ARBA00022741"/>
    </source>
</evidence>
<keyword evidence="6 10" id="KW-0067">ATP-binding</keyword>
<evidence type="ECO:0000256" key="5">
    <source>
        <dbReference type="ARBA" id="ARBA00022777"/>
    </source>
</evidence>
<reference evidence="13 14" key="1">
    <citation type="journal article" date="2019" name="Nat. Microbiol.">
        <title>Mediterranean grassland soil C-N compound turnover is dependent on rainfall and depth, and is mediated by genomically divergent microorganisms.</title>
        <authorList>
            <person name="Diamond S."/>
            <person name="Andeer P.F."/>
            <person name="Li Z."/>
            <person name="Crits-Christoph A."/>
            <person name="Burstein D."/>
            <person name="Anantharaman K."/>
            <person name="Lane K.R."/>
            <person name="Thomas B.C."/>
            <person name="Pan C."/>
            <person name="Northen T.R."/>
            <person name="Banfield J.F."/>
        </authorList>
    </citation>
    <scope>NUCLEOTIDE SEQUENCE [LARGE SCALE GENOMIC DNA]</scope>
    <source>
        <strain evidence="13">WS_9</strain>
    </source>
</reference>
<keyword evidence="11" id="KW-0594">Phospholipid biosynthesis</keyword>
<dbReference type="PANTHER" id="PTHR10434">
    <property type="entry name" value="1-ACYL-SN-GLYCEROL-3-PHOSPHATE ACYLTRANSFERASE"/>
    <property type="match status" value="1"/>
</dbReference>
<dbReference type="Pfam" id="PF01553">
    <property type="entry name" value="Acyltransferase"/>
    <property type="match status" value="1"/>
</dbReference>
<dbReference type="NCBIfam" id="TIGR00017">
    <property type="entry name" value="cmk"/>
    <property type="match status" value="1"/>
</dbReference>
<accession>A0A538TN15</accession>
<evidence type="ECO:0000256" key="3">
    <source>
        <dbReference type="ARBA" id="ARBA00022679"/>
    </source>
</evidence>
<feature type="binding site" evidence="10">
    <location>
        <begin position="10"/>
        <end position="18"/>
    </location>
    <ligand>
        <name>ATP</name>
        <dbReference type="ChEBI" id="CHEBI:30616"/>
    </ligand>
</feature>
<evidence type="ECO:0000259" key="12">
    <source>
        <dbReference type="SMART" id="SM00563"/>
    </source>
</evidence>
<keyword evidence="11" id="KW-0443">Lipid metabolism</keyword>
<evidence type="ECO:0000256" key="8">
    <source>
        <dbReference type="ARBA" id="ARBA00047615"/>
    </source>
</evidence>
<dbReference type="Gene3D" id="3.40.50.300">
    <property type="entry name" value="P-loop containing nucleotide triphosphate hydrolases"/>
    <property type="match status" value="1"/>
</dbReference>
<comment type="catalytic activity">
    <reaction evidence="9 10">
        <text>CMP + ATP = CDP + ADP</text>
        <dbReference type="Rhea" id="RHEA:11600"/>
        <dbReference type="ChEBI" id="CHEBI:30616"/>
        <dbReference type="ChEBI" id="CHEBI:58069"/>
        <dbReference type="ChEBI" id="CHEBI:60377"/>
        <dbReference type="ChEBI" id="CHEBI:456216"/>
        <dbReference type="EC" id="2.7.4.25"/>
    </reaction>
</comment>
<sequence>MKGFVVAIDGPAGAGKTATARGVADRLGLIHVDSGAMYRAVAWLARKHGVPLDSEEALLRLLAETKIEAGREGILVDGVSVEAEIRTAEAGEAASRVAVHPGVRSRLVRIQRSLGGAPGVVMEGRDIGTVVFPKADLKIFLTASVEARARRRFEELRARDERPELAAIEAAIRERDRRDSDRAASPLLPAPDAIPLDTTRLTLEEQIDLATHWAAGARRGPGGMTPFHAASRQVVVNFARLGLKYRVVGREHIPPKGPLIIACNHISFWDPPLVGAWVPRTLHYLAKQELFENRVFGAMLRAYNCIPIQRGPQARSALRGAEGVLDRGGAVLIFPEGTRSKSGSLLPPRAGISHLAASARAPVVPARISGSNQIRRSMLRQVEIRLTFGSPMMPPVGAAGSREDGDAFARKIMDAIVALPAGTEEIRWK</sequence>
<dbReference type="CDD" id="cd02020">
    <property type="entry name" value="CMPK"/>
    <property type="match status" value="1"/>
</dbReference>
<dbReference type="Pfam" id="PF02224">
    <property type="entry name" value="Cytidylate_kin"/>
    <property type="match status" value="1"/>
</dbReference>
<comment type="catalytic activity">
    <reaction evidence="11">
        <text>a 1-acyl-sn-glycero-3-phosphate + an acyl-CoA = a 1,2-diacyl-sn-glycero-3-phosphate + CoA</text>
        <dbReference type="Rhea" id="RHEA:19709"/>
        <dbReference type="ChEBI" id="CHEBI:57287"/>
        <dbReference type="ChEBI" id="CHEBI:57970"/>
        <dbReference type="ChEBI" id="CHEBI:58342"/>
        <dbReference type="ChEBI" id="CHEBI:58608"/>
        <dbReference type="EC" id="2.3.1.51"/>
    </reaction>
</comment>
<dbReference type="SUPFAM" id="SSF52540">
    <property type="entry name" value="P-loop containing nucleoside triphosphate hydrolases"/>
    <property type="match status" value="1"/>
</dbReference>
<evidence type="ECO:0000256" key="11">
    <source>
        <dbReference type="RuleBase" id="RU361267"/>
    </source>
</evidence>
<protein>
    <recommendedName>
        <fullName evidence="10">Cytidylate kinase</fullName>
        <shortName evidence="10">CK</shortName>
        <ecNumber evidence="10">2.7.4.25</ecNumber>
    </recommendedName>
    <alternativeName>
        <fullName evidence="10">Cytidine monophosphate kinase</fullName>
        <shortName evidence="10">CMP kinase</shortName>
    </alternativeName>
</protein>
<feature type="domain" description="Phospholipid/glycerol acyltransferase" evidence="12">
    <location>
        <begin position="259"/>
        <end position="371"/>
    </location>
</feature>
<name>A0A538TN15_UNCEI</name>
<dbReference type="InterPro" id="IPR027417">
    <property type="entry name" value="P-loop_NTPase"/>
</dbReference>
<dbReference type="GO" id="GO:0036430">
    <property type="term" value="F:CMP kinase activity"/>
    <property type="evidence" value="ECO:0007669"/>
    <property type="project" value="RHEA"/>
</dbReference>
<keyword evidence="5 10" id="KW-0418">Kinase</keyword>
<dbReference type="GO" id="GO:0006220">
    <property type="term" value="P:pyrimidine nucleotide metabolic process"/>
    <property type="evidence" value="ECO:0007669"/>
    <property type="project" value="UniProtKB-UniRule"/>
</dbReference>
<dbReference type="NCBIfam" id="TIGR00530">
    <property type="entry name" value="AGP_acyltrn"/>
    <property type="match status" value="1"/>
</dbReference>
<dbReference type="CDD" id="cd07989">
    <property type="entry name" value="LPLAT_AGPAT-like"/>
    <property type="match status" value="1"/>
</dbReference>
<dbReference type="PANTHER" id="PTHR10434:SF11">
    <property type="entry name" value="1-ACYL-SN-GLYCEROL-3-PHOSPHATE ACYLTRANSFERASE"/>
    <property type="match status" value="1"/>
</dbReference>
<keyword evidence="11" id="KW-1208">Phospholipid metabolism</keyword>
<dbReference type="GO" id="GO:0005737">
    <property type="term" value="C:cytoplasm"/>
    <property type="evidence" value="ECO:0007669"/>
    <property type="project" value="UniProtKB-SubCell"/>
</dbReference>
<evidence type="ECO:0000313" key="13">
    <source>
        <dbReference type="EMBL" id="TMQ65022.1"/>
    </source>
</evidence>
<keyword evidence="11" id="KW-0444">Lipid biosynthesis</keyword>
<evidence type="ECO:0000256" key="10">
    <source>
        <dbReference type="HAMAP-Rule" id="MF_00238"/>
    </source>
</evidence>
<gene>
    <name evidence="10" type="primary">cmk</name>
    <name evidence="13" type="ORF">E6K79_05865</name>
</gene>
<evidence type="ECO:0000256" key="7">
    <source>
        <dbReference type="ARBA" id="ARBA00023315"/>
    </source>
</evidence>
<dbReference type="SUPFAM" id="SSF69593">
    <property type="entry name" value="Glycerol-3-phosphate (1)-acyltransferase"/>
    <property type="match status" value="1"/>
</dbReference>
<dbReference type="Proteomes" id="UP000317691">
    <property type="component" value="Unassembled WGS sequence"/>
</dbReference>
<dbReference type="SMART" id="SM00563">
    <property type="entry name" value="PlsC"/>
    <property type="match status" value="1"/>
</dbReference>
<comment type="domain">
    <text evidence="11">The HXXXXD motif is essential for acyltransferase activity and may constitute the binding site for the phosphate moiety of the glycerol-3-phosphate.</text>
</comment>
<comment type="similarity">
    <text evidence="2 10">Belongs to the cytidylate kinase family. Type 1 subfamily.</text>
</comment>
<comment type="subcellular location">
    <subcellularLocation>
        <location evidence="10">Cytoplasm</location>
    </subcellularLocation>
</comment>
<keyword evidence="7 11" id="KW-0012">Acyltransferase</keyword>
<dbReference type="InterPro" id="IPR003136">
    <property type="entry name" value="Cytidylate_kin"/>
</dbReference>
<dbReference type="InterPro" id="IPR002123">
    <property type="entry name" value="Plipid/glycerol_acylTrfase"/>
</dbReference>
<dbReference type="HAMAP" id="MF_00238">
    <property type="entry name" value="Cytidyl_kinase_type1"/>
    <property type="match status" value="1"/>
</dbReference>
<dbReference type="GO" id="GO:0003841">
    <property type="term" value="F:1-acylglycerol-3-phosphate O-acyltransferase activity"/>
    <property type="evidence" value="ECO:0007669"/>
    <property type="project" value="UniProtKB-UniRule"/>
</dbReference>
<dbReference type="EC" id="2.7.4.25" evidence="10"/>